<keyword evidence="1" id="KW-0812">Transmembrane</keyword>
<evidence type="ECO:0000313" key="2">
    <source>
        <dbReference type="EMBL" id="CAI6358148.1"/>
    </source>
</evidence>
<evidence type="ECO:0000313" key="3">
    <source>
        <dbReference type="Proteomes" id="UP001160148"/>
    </source>
</evidence>
<keyword evidence="1" id="KW-1133">Transmembrane helix</keyword>
<sequence length="106" mass="12697">MPNTIGRIDGCHIRIHAPRDKRSKMFQSIVLFAVCNAKLEFTYIFRFALVWWFYNTFRTVCISFLYYYVRVKFFGGILNHFCRKKIFDTSYTCVVVCFHYGWSCDG</sequence>
<accession>A0AAV0WQQ9</accession>
<dbReference type="AlphaFoldDB" id="A0AAV0WQQ9"/>
<evidence type="ECO:0008006" key="4">
    <source>
        <dbReference type="Google" id="ProtNLM"/>
    </source>
</evidence>
<keyword evidence="1" id="KW-0472">Membrane</keyword>
<comment type="caution">
    <text evidence="2">The sequence shown here is derived from an EMBL/GenBank/DDBJ whole genome shotgun (WGS) entry which is preliminary data.</text>
</comment>
<dbReference type="EMBL" id="CARXXK010000002">
    <property type="protein sequence ID" value="CAI6358148.1"/>
    <property type="molecule type" value="Genomic_DNA"/>
</dbReference>
<feature type="transmembrane region" description="Helical" evidence="1">
    <location>
        <begin position="25"/>
        <end position="45"/>
    </location>
</feature>
<dbReference type="Proteomes" id="UP001160148">
    <property type="component" value="Unassembled WGS sequence"/>
</dbReference>
<protein>
    <recommendedName>
        <fullName evidence="4">DDE Tnp4 domain-containing protein</fullName>
    </recommendedName>
</protein>
<keyword evidence="3" id="KW-1185">Reference proteome</keyword>
<proteinExistence type="predicted"/>
<reference evidence="2 3" key="1">
    <citation type="submission" date="2023-01" db="EMBL/GenBank/DDBJ databases">
        <authorList>
            <person name="Whitehead M."/>
        </authorList>
    </citation>
    <scope>NUCLEOTIDE SEQUENCE [LARGE SCALE GENOMIC DNA]</scope>
</reference>
<name>A0AAV0WQQ9_9HEMI</name>
<evidence type="ECO:0000256" key="1">
    <source>
        <dbReference type="SAM" id="Phobius"/>
    </source>
</evidence>
<gene>
    <name evidence="2" type="ORF">MEUPH1_LOCUS13696</name>
</gene>
<organism evidence="2 3">
    <name type="scientific">Macrosiphum euphorbiae</name>
    <name type="common">potato aphid</name>
    <dbReference type="NCBI Taxonomy" id="13131"/>
    <lineage>
        <taxon>Eukaryota</taxon>
        <taxon>Metazoa</taxon>
        <taxon>Ecdysozoa</taxon>
        <taxon>Arthropoda</taxon>
        <taxon>Hexapoda</taxon>
        <taxon>Insecta</taxon>
        <taxon>Pterygota</taxon>
        <taxon>Neoptera</taxon>
        <taxon>Paraneoptera</taxon>
        <taxon>Hemiptera</taxon>
        <taxon>Sternorrhyncha</taxon>
        <taxon>Aphidomorpha</taxon>
        <taxon>Aphidoidea</taxon>
        <taxon>Aphididae</taxon>
        <taxon>Macrosiphini</taxon>
        <taxon>Macrosiphum</taxon>
    </lineage>
</organism>